<sequence>MYRITQKIILLWNMKSKIYVVIQKTSHRVDEFQKELHTLPKCDLNYKQKFSTIIKWVYHSNKQSHGNSTIIFELLYLMNNANVLNSQIQEIILLCFVKCLYNLEMCCKIYFKTVLKMLANSRHKRYNDFNHTPYHIYMVILDTYTKIITIMKGKLMSTLLISKLVVDTSYIIYLVRKKKINAKSTTMDMNLYNISLKINNLNTS</sequence>
<protein>
    <submittedName>
        <fullName evidence="1">Uncharacterized protein</fullName>
    </submittedName>
</protein>
<evidence type="ECO:0000313" key="1">
    <source>
        <dbReference type="EMBL" id="KAE9534849.1"/>
    </source>
</evidence>
<dbReference type="Proteomes" id="UP000475862">
    <property type="component" value="Unassembled WGS sequence"/>
</dbReference>
<reference evidence="1 2" key="1">
    <citation type="submission" date="2019-08" db="EMBL/GenBank/DDBJ databases">
        <title>The genome of the soybean aphid Biotype 1, its phylome, world population structure and adaptation to the North American continent.</title>
        <authorList>
            <person name="Giordano R."/>
            <person name="Donthu R.K."/>
            <person name="Hernandez A.G."/>
            <person name="Wright C.L."/>
            <person name="Zimin A.V."/>
        </authorList>
    </citation>
    <scope>NUCLEOTIDE SEQUENCE [LARGE SCALE GENOMIC DNA]</scope>
    <source>
        <tissue evidence="1">Whole aphids</tissue>
    </source>
</reference>
<dbReference type="AlphaFoldDB" id="A0A6G0TL28"/>
<proteinExistence type="predicted"/>
<comment type="caution">
    <text evidence="1">The sequence shown here is derived from an EMBL/GenBank/DDBJ whole genome shotgun (WGS) entry which is preliminary data.</text>
</comment>
<organism evidence="1 2">
    <name type="scientific">Aphis glycines</name>
    <name type="common">Soybean aphid</name>
    <dbReference type="NCBI Taxonomy" id="307491"/>
    <lineage>
        <taxon>Eukaryota</taxon>
        <taxon>Metazoa</taxon>
        <taxon>Ecdysozoa</taxon>
        <taxon>Arthropoda</taxon>
        <taxon>Hexapoda</taxon>
        <taxon>Insecta</taxon>
        <taxon>Pterygota</taxon>
        <taxon>Neoptera</taxon>
        <taxon>Paraneoptera</taxon>
        <taxon>Hemiptera</taxon>
        <taxon>Sternorrhyncha</taxon>
        <taxon>Aphidomorpha</taxon>
        <taxon>Aphidoidea</taxon>
        <taxon>Aphididae</taxon>
        <taxon>Aphidini</taxon>
        <taxon>Aphis</taxon>
        <taxon>Aphis</taxon>
    </lineage>
</organism>
<evidence type="ECO:0000313" key="2">
    <source>
        <dbReference type="Proteomes" id="UP000475862"/>
    </source>
</evidence>
<name>A0A6G0TL28_APHGL</name>
<gene>
    <name evidence="1" type="ORF">AGLY_008141</name>
</gene>
<dbReference type="EMBL" id="VYZN01000027">
    <property type="protein sequence ID" value="KAE9534849.1"/>
    <property type="molecule type" value="Genomic_DNA"/>
</dbReference>
<keyword evidence="2" id="KW-1185">Reference proteome</keyword>
<accession>A0A6G0TL28</accession>